<feature type="compositionally biased region" description="Low complexity" evidence="1">
    <location>
        <begin position="1"/>
        <end position="18"/>
    </location>
</feature>
<evidence type="ECO:0000313" key="3">
    <source>
        <dbReference type="Proteomes" id="UP000619835"/>
    </source>
</evidence>
<protein>
    <submittedName>
        <fullName evidence="2">Uncharacterized protein</fullName>
    </submittedName>
</protein>
<dbReference type="EMBL" id="WOWC01000001">
    <property type="protein sequence ID" value="NLV03066.1"/>
    <property type="molecule type" value="Genomic_DNA"/>
</dbReference>
<comment type="caution">
    <text evidence="2">The sequence shown here is derived from an EMBL/GenBank/DDBJ whole genome shotgun (WGS) entry which is preliminary data.</text>
</comment>
<dbReference type="Proteomes" id="UP000619835">
    <property type="component" value="Unassembled WGS sequence"/>
</dbReference>
<evidence type="ECO:0000256" key="1">
    <source>
        <dbReference type="SAM" id="MobiDB-lite"/>
    </source>
</evidence>
<dbReference type="AlphaFoldDB" id="A0A847TQY5"/>
<accession>A0A847TQY5</accession>
<reference evidence="2" key="1">
    <citation type="submission" date="2019-12" db="EMBL/GenBank/DDBJ databases">
        <title>Haloferax alexandrinus strain pws11.</title>
        <authorList>
            <person name="Verma D.K."/>
            <person name="Gopal K."/>
            <person name="Prasad E.S."/>
        </authorList>
    </citation>
    <scope>NUCLEOTIDE SEQUENCE</scope>
    <source>
        <strain evidence="2">Pws11</strain>
    </source>
</reference>
<organism evidence="2 3">
    <name type="scientific">Haloferax volcanii</name>
    <name type="common">Halobacterium volcanii</name>
    <dbReference type="NCBI Taxonomy" id="2246"/>
    <lineage>
        <taxon>Archaea</taxon>
        <taxon>Methanobacteriati</taxon>
        <taxon>Methanobacteriota</taxon>
        <taxon>Stenosarchaea group</taxon>
        <taxon>Halobacteria</taxon>
        <taxon>Halobacteriales</taxon>
        <taxon>Haloferacaceae</taxon>
        <taxon>Haloferax</taxon>
    </lineage>
</organism>
<feature type="region of interest" description="Disordered" evidence="1">
    <location>
        <begin position="1"/>
        <end position="91"/>
    </location>
</feature>
<sequence length="110" mass="11292">MSVPPWASAATGAIAAPSPSDPTTRRAAITTTGSARRTSDDSLGRELSGLMVSERGSVPTGHSFRERRAKRPSGASIRPGGSRSCDGSRPPAVSVRLVGLETGVSGARYL</sequence>
<gene>
    <name evidence="2" type="ORF">GOC85_10790</name>
</gene>
<name>A0A847TQY5_HALVO</name>
<evidence type="ECO:0000313" key="2">
    <source>
        <dbReference type="EMBL" id="NLV03066.1"/>
    </source>
</evidence>
<proteinExistence type="predicted"/>